<organism evidence="5 6">
    <name type="scientific">Candidatus Nitrospira inopinata</name>
    <dbReference type="NCBI Taxonomy" id="1715989"/>
    <lineage>
        <taxon>Bacteria</taxon>
        <taxon>Pseudomonadati</taxon>
        <taxon>Nitrospirota</taxon>
        <taxon>Nitrospiria</taxon>
        <taxon>Nitrospirales</taxon>
        <taxon>Nitrospiraceae</taxon>
        <taxon>Nitrospira</taxon>
    </lineage>
</organism>
<evidence type="ECO:0000259" key="3">
    <source>
        <dbReference type="Pfam" id="PF00534"/>
    </source>
</evidence>
<keyword evidence="1 5" id="KW-0328">Glycosyltransferase</keyword>
<feature type="domain" description="Glycosyltransferase subfamily 4-like N-terminal" evidence="4">
    <location>
        <begin position="19"/>
        <end position="166"/>
    </location>
</feature>
<dbReference type="RefSeq" id="WP_062482629.1">
    <property type="nucleotide sequence ID" value="NZ_LN885086.1"/>
</dbReference>
<gene>
    <name evidence="5" type="ORF">NITINOP_0433</name>
</gene>
<evidence type="ECO:0000313" key="6">
    <source>
        <dbReference type="Proteomes" id="UP000066284"/>
    </source>
</evidence>
<dbReference type="Pfam" id="PF00534">
    <property type="entry name" value="Glycos_transf_1"/>
    <property type="match status" value="1"/>
</dbReference>
<dbReference type="CDD" id="cd03801">
    <property type="entry name" value="GT4_PimA-like"/>
    <property type="match status" value="1"/>
</dbReference>
<accession>A0A0S4KLS3</accession>
<evidence type="ECO:0000256" key="2">
    <source>
        <dbReference type="ARBA" id="ARBA00022679"/>
    </source>
</evidence>
<dbReference type="Pfam" id="PF13439">
    <property type="entry name" value="Glyco_transf_4"/>
    <property type="match status" value="1"/>
</dbReference>
<dbReference type="OrthoDB" id="433681at2"/>
<feature type="domain" description="Glycosyl transferase family 1" evidence="3">
    <location>
        <begin position="187"/>
        <end position="334"/>
    </location>
</feature>
<dbReference type="GO" id="GO:0016757">
    <property type="term" value="F:glycosyltransferase activity"/>
    <property type="evidence" value="ECO:0007669"/>
    <property type="project" value="UniProtKB-KW"/>
</dbReference>
<dbReference type="SUPFAM" id="SSF53756">
    <property type="entry name" value="UDP-Glycosyltransferase/glycogen phosphorylase"/>
    <property type="match status" value="1"/>
</dbReference>
<proteinExistence type="predicted"/>
<dbReference type="Gene3D" id="3.40.50.2000">
    <property type="entry name" value="Glycogen Phosphorylase B"/>
    <property type="match status" value="2"/>
</dbReference>
<dbReference type="InterPro" id="IPR001296">
    <property type="entry name" value="Glyco_trans_1"/>
</dbReference>
<protein>
    <submittedName>
        <fullName evidence="5">Putative Phosphatidylinositol alpha-mannosyltransferase</fullName>
    </submittedName>
</protein>
<keyword evidence="2 5" id="KW-0808">Transferase</keyword>
<dbReference type="KEGG" id="nio:NITINOP_0433"/>
<reference evidence="6" key="1">
    <citation type="submission" date="2015-09" db="EMBL/GenBank/DDBJ databases">
        <authorList>
            <person name="Daims H."/>
        </authorList>
    </citation>
    <scope>NUCLEOTIDE SEQUENCE [LARGE SCALE GENOMIC DNA]</scope>
</reference>
<evidence type="ECO:0000259" key="4">
    <source>
        <dbReference type="Pfam" id="PF13439"/>
    </source>
</evidence>
<dbReference type="STRING" id="1715989.NITINOP_0433"/>
<dbReference type="Proteomes" id="UP000066284">
    <property type="component" value="Chromosome 1"/>
</dbReference>
<evidence type="ECO:0000313" key="5">
    <source>
        <dbReference type="EMBL" id="CUQ65409.1"/>
    </source>
</evidence>
<dbReference type="EMBL" id="LN885086">
    <property type="protein sequence ID" value="CUQ65409.1"/>
    <property type="molecule type" value="Genomic_DNA"/>
</dbReference>
<dbReference type="PANTHER" id="PTHR12526:SF510">
    <property type="entry name" value="D-INOSITOL 3-PHOSPHATE GLYCOSYLTRANSFERASE"/>
    <property type="match status" value="1"/>
</dbReference>
<keyword evidence="6" id="KW-1185">Reference proteome</keyword>
<sequence length="366" mass="40469">MARSIRILALITDGFGGHGGISRYNRDLLTALSRNEAVAEIVVAPRLGRPDQGELPPRVRQLPPVFNKIGYSLRAIRHATMDGPFDAVFCGHILQVPLAATVAQGVKVPLWVQLHGIDAWKCPKPVVRWGVEQARMVTVVSRYTKRKLLAWANVRPERVRVLPNTVSERFSPGPKSDRILDWYGLRGKRLLLTVSRLDAHDWEKGHHRVMGVLRELVERYPDLVYVIAGDGPGRGRFERMAQEHGVAEQVKFIGKIDDRDLPDLYRTADVFVMPSTKEGFGIVFLEAMRSGIPVIGGSEDGSMDPLRDGTAGYAVPCDDREALIAAILSALEQPRVSSSDADIFRFPAFSTHCAALLDHLLAASSC</sequence>
<dbReference type="PANTHER" id="PTHR12526">
    <property type="entry name" value="GLYCOSYLTRANSFERASE"/>
    <property type="match status" value="1"/>
</dbReference>
<name>A0A0S4KLS3_9BACT</name>
<dbReference type="AlphaFoldDB" id="A0A0S4KLS3"/>
<evidence type="ECO:0000256" key="1">
    <source>
        <dbReference type="ARBA" id="ARBA00022676"/>
    </source>
</evidence>
<dbReference type="InterPro" id="IPR028098">
    <property type="entry name" value="Glyco_trans_4-like_N"/>
</dbReference>